<sequence length="353" mass="39918">MCDHGQVPEGVRATFFRPETKCCTFQPHLPNYHVGAILADTREELREGQARVREQIRQGIGVTPHHLGPSRKWTLLYTASSHESFGRTSALVCPYLDGGRCSIWHHREVVCSTYYCKVDGGAPGKRFWVALKDYLTHVERELMRWSASQVAGSEVNQPKVREGKLHLHELEDRRPPDEMYRATWGSWATREEEFYIACYERVRSLDRAGYARIVEETKEGRALLGRLKSARDALDVQTKLPERLVLHKSLRSLPVIQGGVLVTTPYNAYDSFNLEPELYEILGKFQPTTTVAATRKQLADEQGIEFDDALLTHLHRHEILVTAHAPPEGGTCDETEGPRAAQVCGTGRSNTRS</sequence>
<evidence type="ECO:0000313" key="3">
    <source>
        <dbReference type="Proteomes" id="UP000064967"/>
    </source>
</evidence>
<evidence type="ECO:0000313" key="2">
    <source>
        <dbReference type="EMBL" id="AKU98987.1"/>
    </source>
</evidence>
<gene>
    <name evidence="2" type="ORF">AKJ09_05651</name>
</gene>
<protein>
    <submittedName>
        <fullName evidence="2">Uncharacterized protein</fullName>
    </submittedName>
</protein>
<evidence type="ECO:0000256" key="1">
    <source>
        <dbReference type="SAM" id="MobiDB-lite"/>
    </source>
</evidence>
<dbReference type="Proteomes" id="UP000064967">
    <property type="component" value="Chromosome"/>
</dbReference>
<dbReference type="KEGG" id="llu:AKJ09_05651"/>
<accession>A0A0K1PZR9</accession>
<name>A0A0K1PZR9_9BACT</name>
<dbReference type="AlphaFoldDB" id="A0A0K1PZR9"/>
<proteinExistence type="predicted"/>
<dbReference type="EMBL" id="CP012333">
    <property type="protein sequence ID" value="AKU98987.1"/>
    <property type="molecule type" value="Genomic_DNA"/>
</dbReference>
<feature type="region of interest" description="Disordered" evidence="1">
    <location>
        <begin position="326"/>
        <end position="353"/>
    </location>
</feature>
<reference evidence="2 3" key="1">
    <citation type="submission" date="2015-08" db="EMBL/GenBank/DDBJ databases">
        <authorList>
            <person name="Babu N.S."/>
            <person name="Beckwith C.J."/>
            <person name="Beseler K.G."/>
            <person name="Brison A."/>
            <person name="Carone J.V."/>
            <person name="Caskin T.P."/>
            <person name="Diamond M."/>
            <person name="Durham M.E."/>
            <person name="Foxe J.M."/>
            <person name="Go M."/>
            <person name="Henderson B.A."/>
            <person name="Jones I.B."/>
            <person name="McGettigan J.A."/>
            <person name="Micheletti S.J."/>
            <person name="Nasrallah M.E."/>
            <person name="Ortiz D."/>
            <person name="Piller C.R."/>
            <person name="Privatt S.R."/>
            <person name="Schneider S.L."/>
            <person name="Sharp S."/>
            <person name="Smith T.C."/>
            <person name="Stanton J.D."/>
            <person name="Ullery H.E."/>
            <person name="Wilson R.J."/>
            <person name="Serrano M.G."/>
            <person name="Buck G."/>
            <person name="Lee V."/>
            <person name="Wang Y."/>
            <person name="Carvalho R."/>
            <person name="Voegtly L."/>
            <person name="Shi R."/>
            <person name="Duckworth R."/>
            <person name="Johnson A."/>
            <person name="Loviza R."/>
            <person name="Walstead R."/>
            <person name="Shah Z."/>
            <person name="Kiflezghi M."/>
            <person name="Wade K."/>
            <person name="Ball S.L."/>
            <person name="Bradley K.W."/>
            <person name="Asai D.J."/>
            <person name="Bowman C.A."/>
            <person name="Russell D.A."/>
            <person name="Pope W.H."/>
            <person name="Jacobs-Sera D."/>
            <person name="Hendrix R.W."/>
            <person name="Hatfull G.F."/>
        </authorList>
    </citation>
    <scope>NUCLEOTIDE SEQUENCE [LARGE SCALE GENOMIC DNA]</scope>
    <source>
        <strain evidence="2 3">DSM 27648</strain>
    </source>
</reference>
<organism evidence="2 3">
    <name type="scientific">Labilithrix luteola</name>
    <dbReference type="NCBI Taxonomy" id="1391654"/>
    <lineage>
        <taxon>Bacteria</taxon>
        <taxon>Pseudomonadati</taxon>
        <taxon>Myxococcota</taxon>
        <taxon>Polyangia</taxon>
        <taxon>Polyangiales</taxon>
        <taxon>Labilitrichaceae</taxon>
        <taxon>Labilithrix</taxon>
    </lineage>
</organism>
<keyword evidence="3" id="KW-1185">Reference proteome</keyword>